<dbReference type="PANTHER" id="PTHR11091">
    <property type="entry name" value="OXIDOREDUCTASE-RELATED"/>
    <property type="match status" value="1"/>
</dbReference>
<dbReference type="InterPro" id="IPR043143">
    <property type="entry name" value="Mal/L-sulf/L-lact_DH-like_NADP"/>
</dbReference>
<comment type="similarity">
    <text evidence="1">Belongs to the LDH2/MDH2 oxidoreductase family.</text>
</comment>
<dbReference type="InterPro" id="IPR036111">
    <property type="entry name" value="Mal/L-sulfo/L-lacto_DH-like_sf"/>
</dbReference>
<dbReference type="InterPro" id="IPR043144">
    <property type="entry name" value="Mal/L-sulf/L-lact_DH-like_ah"/>
</dbReference>
<dbReference type="InterPro" id="IPR003767">
    <property type="entry name" value="Malate/L-lactate_DH-like"/>
</dbReference>
<dbReference type="KEGG" id="amaq:GO499_07050"/>
<keyword evidence="4" id="KW-1185">Reference proteome</keyword>
<dbReference type="Pfam" id="PF02615">
    <property type="entry name" value="Ldh_2"/>
    <property type="match status" value="1"/>
</dbReference>
<dbReference type="SUPFAM" id="SSF89733">
    <property type="entry name" value="L-sulfolactate dehydrogenase-like"/>
    <property type="match status" value="1"/>
</dbReference>
<evidence type="ECO:0000256" key="2">
    <source>
        <dbReference type="ARBA" id="ARBA00023002"/>
    </source>
</evidence>
<name>A0A6P1SZT6_9RHOB</name>
<evidence type="ECO:0000313" key="3">
    <source>
        <dbReference type="EMBL" id="QHQ34971.1"/>
    </source>
</evidence>
<sequence length="337" mass="34521">MSGTERLSLAEAGRLARAALEASDVSADNAASTARALILAEIDGQGGHGLSRIPSYTAQSRAGKVKGHAVPEITSVRPGAFRVDAAHGFAFPAFDLALPELVARTRILGVASAAVHRSHHFGVAGHHCERLAEEGLVAFVYGNAPKAMAPWGAKTPVLGTNPIAFAAPMHEAPLVIDMATTTVARGKILAAREIGEPIPEGWAFAPDGTPTTDAALALQGTVAPMGGAKGAALALMVEVMSACLAGAALGTEASSLFDTEGEPPNLGQVILSLDPEALSGGAFEDRIAKLAAIYDDLDGARLPGSRRLAARERAAADGLQVKTALLDQIRKIGEGGR</sequence>
<organism evidence="3 4">
    <name type="scientific">Algicella marina</name>
    <dbReference type="NCBI Taxonomy" id="2683284"/>
    <lineage>
        <taxon>Bacteria</taxon>
        <taxon>Pseudomonadati</taxon>
        <taxon>Pseudomonadota</taxon>
        <taxon>Alphaproteobacteria</taxon>
        <taxon>Rhodobacterales</taxon>
        <taxon>Paracoccaceae</taxon>
        <taxon>Algicella</taxon>
    </lineage>
</organism>
<dbReference type="Gene3D" id="3.30.1370.60">
    <property type="entry name" value="Hypothetical oxidoreductase yiak, domain 2"/>
    <property type="match status" value="1"/>
</dbReference>
<accession>A0A6P1SZT6</accession>
<dbReference type="RefSeq" id="WP_161861536.1">
    <property type="nucleotide sequence ID" value="NZ_CP046620.1"/>
</dbReference>
<dbReference type="Proteomes" id="UP000464495">
    <property type="component" value="Chromosome"/>
</dbReference>
<dbReference type="AlphaFoldDB" id="A0A6P1SZT6"/>
<evidence type="ECO:0000313" key="4">
    <source>
        <dbReference type="Proteomes" id="UP000464495"/>
    </source>
</evidence>
<gene>
    <name evidence="3" type="ORF">GO499_07050</name>
</gene>
<protein>
    <submittedName>
        <fullName evidence="3">Ldh family oxidoreductase</fullName>
    </submittedName>
</protein>
<keyword evidence="2" id="KW-0560">Oxidoreductase</keyword>
<dbReference type="EMBL" id="CP046620">
    <property type="protein sequence ID" value="QHQ34971.1"/>
    <property type="molecule type" value="Genomic_DNA"/>
</dbReference>
<proteinExistence type="inferred from homology"/>
<reference evidence="3 4" key="1">
    <citation type="submission" date="2019-12" db="EMBL/GenBank/DDBJ databases">
        <title>Complete genome sequence of Algicella marina strain 9Alg 56(T) isolated from the red alga Tichocarpus crinitus.</title>
        <authorList>
            <person name="Kim S.-G."/>
            <person name="Nedashkovskaya O.I."/>
        </authorList>
    </citation>
    <scope>NUCLEOTIDE SEQUENCE [LARGE SCALE GENOMIC DNA]</scope>
    <source>
        <strain evidence="3 4">9Alg 56</strain>
    </source>
</reference>
<dbReference type="PANTHER" id="PTHR11091:SF0">
    <property type="entry name" value="MALATE DEHYDROGENASE"/>
    <property type="match status" value="1"/>
</dbReference>
<dbReference type="GO" id="GO:0016491">
    <property type="term" value="F:oxidoreductase activity"/>
    <property type="evidence" value="ECO:0007669"/>
    <property type="project" value="UniProtKB-KW"/>
</dbReference>
<dbReference type="Gene3D" id="1.10.1530.10">
    <property type="match status" value="1"/>
</dbReference>
<evidence type="ECO:0000256" key="1">
    <source>
        <dbReference type="ARBA" id="ARBA00006056"/>
    </source>
</evidence>